<dbReference type="GO" id="GO:0005525">
    <property type="term" value="F:GTP binding"/>
    <property type="evidence" value="ECO:0007669"/>
    <property type="project" value="InterPro"/>
</dbReference>
<dbReference type="InterPro" id="IPR027417">
    <property type="entry name" value="P-loop_NTPase"/>
</dbReference>
<evidence type="ECO:0000313" key="4">
    <source>
        <dbReference type="EMBL" id="TPX60966.1"/>
    </source>
</evidence>
<evidence type="ECO:0000259" key="2">
    <source>
        <dbReference type="Pfam" id="PF01926"/>
    </source>
</evidence>
<dbReference type="Pfam" id="PF21516">
    <property type="entry name" value="YqeH-like_C"/>
    <property type="match status" value="1"/>
</dbReference>
<evidence type="ECO:0000259" key="3">
    <source>
        <dbReference type="Pfam" id="PF21516"/>
    </source>
</evidence>
<dbReference type="InterPro" id="IPR052807">
    <property type="entry name" value="Mito_transl_resp_regulator"/>
</dbReference>
<dbReference type="Pfam" id="PF01926">
    <property type="entry name" value="MMR_HSR1"/>
    <property type="match status" value="1"/>
</dbReference>
<evidence type="ECO:0000256" key="1">
    <source>
        <dbReference type="SAM" id="MobiDB-lite"/>
    </source>
</evidence>
<dbReference type="InterPro" id="IPR048422">
    <property type="entry name" value="NOA1/YqeH-like_C"/>
</dbReference>
<comment type="caution">
    <text evidence="4">The sequence shown here is derived from an EMBL/GenBank/DDBJ whole genome shotgun (WGS) entry which is preliminary data.</text>
</comment>
<organism evidence="4 5">
    <name type="scientific">Powellomyces hirtus</name>
    <dbReference type="NCBI Taxonomy" id="109895"/>
    <lineage>
        <taxon>Eukaryota</taxon>
        <taxon>Fungi</taxon>
        <taxon>Fungi incertae sedis</taxon>
        <taxon>Chytridiomycota</taxon>
        <taxon>Chytridiomycota incertae sedis</taxon>
        <taxon>Chytridiomycetes</taxon>
        <taxon>Spizellomycetales</taxon>
        <taxon>Powellomycetaceae</taxon>
        <taxon>Powellomyces</taxon>
    </lineage>
</organism>
<sequence>MRFTQPRARTSDFDPAIASRRPTVENSENLSSPADPGYLPANLIQPKPRPPSVHARNLPAAAGNADGTLTPAQLKELLKASSNKTRICQRCHKLQHQNVQSKRHYPDADKLLADVRINKDGMVVCVVDVVDFPASLVRNLSQLVGIEKPVLLVANKTDLLPERVQRAALITRLKRDATRFGIVNLHDVILTSAANGVGLFELCEQVAPFQAAGHNIYLVGCTNVGKSALIRGLRELAGMDVKAGPVTSIMPGTTVGMVEIPWDLSRLVEKNEDILDVAEPEDGASVEPASKQAEEKKIQPGSLYDTPGLFSNNQITHLLNHTELAIAIPSKQIRPVAHELRDAHTVFVGGLFRIDVESTEQPFNFTFYTGAQLPIHVCRTDRADGLYAKHRGMNTQFMLPPIGPERAAEFPALELWRAIPVEGAIDLCFGGLGWVYVTGQGTLHVSTPAGAPVLLQREPPLITTKVVPRPKEHGSSTSASLRKRGREWRDSPKRQR</sequence>
<dbReference type="PANTHER" id="PTHR46406">
    <property type="entry name" value="NITRIC OXIDE-ASSOCIATED PROTEIN 1"/>
    <property type="match status" value="1"/>
</dbReference>
<protein>
    <submittedName>
        <fullName evidence="4">Uncharacterized protein</fullName>
    </submittedName>
</protein>
<feature type="domain" description="NOA1/YqeH-like C-terminal" evidence="3">
    <location>
        <begin position="365"/>
        <end position="455"/>
    </location>
</feature>
<dbReference type="Gene3D" id="3.40.50.300">
    <property type="entry name" value="P-loop containing nucleotide triphosphate hydrolases"/>
    <property type="match status" value="1"/>
</dbReference>
<dbReference type="PANTHER" id="PTHR46406:SF1">
    <property type="entry name" value="NITRIC OXIDE-ASSOCIATED PROTEIN 1"/>
    <property type="match status" value="1"/>
</dbReference>
<reference evidence="4 5" key="1">
    <citation type="journal article" date="2019" name="Sci. Rep.">
        <title>Comparative genomics of chytrid fungi reveal insights into the obligate biotrophic and pathogenic lifestyle of Synchytrium endobioticum.</title>
        <authorList>
            <person name="van de Vossenberg B.T.L.H."/>
            <person name="Warris S."/>
            <person name="Nguyen H.D.T."/>
            <person name="van Gent-Pelzer M.P.E."/>
            <person name="Joly D.L."/>
            <person name="van de Geest H.C."/>
            <person name="Bonants P.J.M."/>
            <person name="Smith D.S."/>
            <person name="Levesque C.A."/>
            <person name="van der Lee T.A.J."/>
        </authorList>
    </citation>
    <scope>NUCLEOTIDE SEQUENCE [LARGE SCALE GENOMIC DNA]</scope>
    <source>
        <strain evidence="4 5">CBS 809.83</strain>
    </source>
</reference>
<dbReference type="AlphaFoldDB" id="A0A507EAY7"/>
<name>A0A507EAY7_9FUNG</name>
<feature type="region of interest" description="Disordered" evidence="1">
    <location>
        <begin position="462"/>
        <end position="496"/>
    </location>
</feature>
<dbReference type="InterPro" id="IPR006073">
    <property type="entry name" value="GTP-bd"/>
</dbReference>
<keyword evidence="5" id="KW-1185">Reference proteome</keyword>
<feature type="region of interest" description="Disordered" evidence="1">
    <location>
        <begin position="1"/>
        <end position="67"/>
    </location>
</feature>
<dbReference type="STRING" id="109895.A0A507EAY7"/>
<feature type="region of interest" description="Disordered" evidence="1">
    <location>
        <begin position="278"/>
        <end position="298"/>
    </location>
</feature>
<feature type="domain" description="G" evidence="2">
    <location>
        <begin position="216"/>
        <end position="324"/>
    </location>
</feature>
<proteinExistence type="predicted"/>
<feature type="compositionally biased region" description="Basic and acidic residues" evidence="1">
    <location>
        <begin position="487"/>
        <end position="496"/>
    </location>
</feature>
<evidence type="ECO:0000313" key="5">
    <source>
        <dbReference type="Proteomes" id="UP000318582"/>
    </source>
</evidence>
<dbReference type="Proteomes" id="UP000318582">
    <property type="component" value="Unassembled WGS sequence"/>
</dbReference>
<dbReference type="SUPFAM" id="SSF52540">
    <property type="entry name" value="P-loop containing nucleoside triphosphate hydrolases"/>
    <property type="match status" value="1"/>
</dbReference>
<accession>A0A507EAY7</accession>
<gene>
    <name evidence="4" type="ORF">PhCBS80983_g01447</name>
</gene>
<dbReference type="EMBL" id="QEAQ01000011">
    <property type="protein sequence ID" value="TPX60966.1"/>
    <property type="molecule type" value="Genomic_DNA"/>
</dbReference>